<gene>
    <name evidence="7" type="ORF">DGG96_11005</name>
    <name evidence="8" type="ORF">ELY20_11165</name>
</gene>
<keyword evidence="4" id="KW-0560">Oxidoreductase</keyword>
<dbReference type="EMBL" id="QHJG01000016">
    <property type="protein sequence ID" value="PWY55627.1"/>
    <property type="molecule type" value="Genomic_DNA"/>
</dbReference>
<evidence type="ECO:0000256" key="5">
    <source>
        <dbReference type="ARBA" id="ARBA00023004"/>
    </source>
</evidence>
<proteinExistence type="inferred from homology"/>
<evidence type="ECO:0000313" key="10">
    <source>
        <dbReference type="Proteomes" id="UP000287374"/>
    </source>
</evidence>
<dbReference type="Pfam" id="PF00067">
    <property type="entry name" value="p450"/>
    <property type="match status" value="2"/>
</dbReference>
<name>A0A317U473_9GAMM</name>
<organism evidence="7 9">
    <name type="scientific">Legionella qingyii</name>
    <dbReference type="NCBI Taxonomy" id="2184757"/>
    <lineage>
        <taxon>Bacteria</taxon>
        <taxon>Pseudomonadati</taxon>
        <taxon>Pseudomonadota</taxon>
        <taxon>Gammaproteobacteria</taxon>
        <taxon>Legionellales</taxon>
        <taxon>Legionellaceae</taxon>
        <taxon>Legionella</taxon>
    </lineage>
</organism>
<dbReference type="GO" id="GO:0005506">
    <property type="term" value="F:iron ion binding"/>
    <property type="evidence" value="ECO:0007669"/>
    <property type="project" value="InterPro"/>
</dbReference>
<keyword evidence="10" id="KW-1185">Reference proteome</keyword>
<dbReference type="InterPro" id="IPR001128">
    <property type="entry name" value="Cyt_P450"/>
</dbReference>
<evidence type="ECO:0000313" key="9">
    <source>
        <dbReference type="Proteomes" id="UP000247152"/>
    </source>
</evidence>
<dbReference type="Proteomes" id="UP000247152">
    <property type="component" value="Unassembled WGS sequence"/>
</dbReference>
<dbReference type="EMBL" id="RZGX01000014">
    <property type="protein sequence ID" value="RUR21778.1"/>
    <property type="molecule type" value="Genomic_DNA"/>
</dbReference>
<dbReference type="GO" id="GO:0016125">
    <property type="term" value="P:sterol metabolic process"/>
    <property type="evidence" value="ECO:0007669"/>
    <property type="project" value="TreeGrafter"/>
</dbReference>
<keyword evidence="5" id="KW-0408">Iron</keyword>
<keyword evidence="2" id="KW-0349">Heme</keyword>
<dbReference type="Gene3D" id="1.10.630.10">
    <property type="entry name" value="Cytochrome P450"/>
    <property type="match status" value="1"/>
</dbReference>
<dbReference type="OrthoDB" id="5632161at2"/>
<dbReference type="PANTHER" id="PTHR24286:SF384">
    <property type="entry name" value="P450, PUTATIVE (EUROFUNG)-RELATED"/>
    <property type="match status" value="1"/>
</dbReference>
<reference evidence="7 9" key="1">
    <citation type="submission" date="2018-05" db="EMBL/GenBank/DDBJ databases">
        <title>Legionella qingyii sp.nov., whole genome shotgun sequence.</title>
        <authorList>
            <person name="Wu H."/>
            <person name="Zhu Q."/>
            <person name="Hu C."/>
        </authorList>
    </citation>
    <scope>NUCLEOTIDE SEQUENCE [LARGE SCALE GENOMIC DNA]</scope>
    <source>
        <strain evidence="7 9">HEB18</strain>
    </source>
</reference>
<keyword evidence="6" id="KW-0503">Monooxygenase</keyword>
<evidence type="ECO:0000256" key="1">
    <source>
        <dbReference type="ARBA" id="ARBA00010617"/>
    </source>
</evidence>
<keyword evidence="3" id="KW-0479">Metal-binding</keyword>
<dbReference type="AlphaFoldDB" id="A0A317U473"/>
<dbReference type="InterPro" id="IPR036396">
    <property type="entry name" value="Cyt_P450_sf"/>
</dbReference>
<evidence type="ECO:0000256" key="3">
    <source>
        <dbReference type="ARBA" id="ARBA00022723"/>
    </source>
</evidence>
<evidence type="ECO:0000256" key="4">
    <source>
        <dbReference type="ARBA" id="ARBA00023002"/>
    </source>
</evidence>
<protein>
    <submittedName>
        <fullName evidence="7">Cytochrome P450</fullName>
    </submittedName>
</protein>
<dbReference type="GO" id="GO:0004497">
    <property type="term" value="F:monooxygenase activity"/>
    <property type="evidence" value="ECO:0007669"/>
    <property type="project" value="UniProtKB-KW"/>
</dbReference>
<dbReference type="GO" id="GO:0020037">
    <property type="term" value="F:heme binding"/>
    <property type="evidence" value="ECO:0007669"/>
    <property type="project" value="InterPro"/>
</dbReference>
<dbReference type="PANTHER" id="PTHR24286">
    <property type="entry name" value="CYTOCHROME P450 26"/>
    <property type="match status" value="1"/>
</dbReference>
<dbReference type="CDD" id="cd00302">
    <property type="entry name" value="cytochrome_P450"/>
    <property type="match status" value="1"/>
</dbReference>
<dbReference type="GO" id="GO:0016705">
    <property type="term" value="F:oxidoreductase activity, acting on paired donors, with incorporation or reduction of molecular oxygen"/>
    <property type="evidence" value="ECO:0007669"/>
    <property type="project" value="InterPro"/>
</dbReference>
<dbReference type="Proteomes" id="UP000287374">
    <property type="component" value="Unassembled WGS sequence"/>
</dbReference>
<comment type="similarity">
    <text evidence="1">Belongs to the cytochrome P450 family.</text>
</comment>
<comment type="caution">
    <text evidence="7">The sequence shown here is derived from an EMBL/GenBank/DDBJ whole genome shotgun (WGS) entry which is preliminary data.</text>
</comment>
<accession>A0A317U473</accession>
<dbReference type="SUPFAM" id="SSF48264">
    <property type="entry name" value="Cytochrome P450"/>
    <property type="match status" value="1"/>
</dbReference>
<evidence type="ECO:0000256" key="6">
    <source>
        <dbReference type="ARBA" id="ARBA00023033"/>
    </source>
</evidence>
<evidence type="ECO:0000313" key="8">
    <source>
        <dbReference type="EMBL" id="RUR21778.1"/>
    </source>
</evidence>
<evidence type="ECO:0000256" key="2">
    <source>
        <dbReference type="ARBA" id="ARBA00022617"/>
    </source>
</evidence>
<reference evidence="8 10" key="2">
    <citation type="submission" date="2018-12" db="EMBL/GenBank/DDBJ databases">
        <title>Legionella sp,whole genome shotgun sequence.</title>
        <authorList>
            <person name="Wu H."/>
        </authorList>
    </citation>
    <scope>NUCLEOTIDE SEQUENCE [LARGE SCALE GENOMIC DNA]</scope>
    <source>
        <strain evidence="10">km489</strain>
        <strain evidence="8">Km489</strain>
    </source>
</reference>
<evidence type="ECO:0000313" key="7">
    <source>
        <dbReference type="EMBL" id="PWY55627.1"/>
    </source>
</evidence>
<sequence>MLFYVLFIIGVGLVLKVYQLHQNGTSARITYPSAISYLSLIKDITLLRANPSAKTQLQTRFMTFIAELGSRSLDEQGSGIAYFKLPDLTPVFILSNNSAIQQLYSKTNEKKFGQRPFFQRLAVILGSGNLMSSILGSDTHSRIRQSILSRNESNRPHVANMVADFFKEYELEQGQHGSSLSEVMDKLSRRVLLTTYFGAAIIKPFEKFYHPSLTKELIACLFSLDPIQDDEKKNLQFLRDKTFKLGCQVIFSSDEITKQLMEQQSWLNYLLRVRVLTNSDIKSQLEQLGINSEQELTAVQCELLIKYSVEHVDTTLLSTLVRDVVNESLFIPLLGFDATATALITALRIALQDKRIYTIIKQEIQQKISAGESFELHSPWDAQIEKGVSYAEAVLLEALRLAPPAPIVPEIVHEIIELDVEGASLTLPAGALVFIPMQGVHTHAHYFPDIKLSSEGQSVFGKKTISANDIFPERWGPKNGTGNFYNAHYFAETPSSYVPKTMEKEGQLLPFKTGARRCPGLRIAMTEIMALFRMLATYKFELTAEEHLELRFNYETPLQRNGGMGLLKIKPRKQLELREASSPYAEHSVHSINFFPDPPVAKDKKMELASFSLSHSRV</sequence>
<dbReference type="RefSeq" id="WP_110142710.1">
    <property type="nucleotide sequence ID" value="NZ_QHJG01000016.1"/>
</dbReference>